<accession>A0A1G7Q1E1</accession>
<dbReference type="STRING" id="660518.SAMN05216218_111119"/>
<keyword evidence="3" id="KW-1185">Reference proteome</keyword>
<organism evidence="2 3">
    <name type="scientific">Halorientalis regularis</name>
    <dbReference type="NCBI Taxonomy" id="660518"/>
    <lineage>
        <taxon>Archaea</taxon>
        <taxon>Methanobacteriati</taxon>
        <taxon>Methanobacteriota</taxon>
        <taxon>Stenosarchaea group</taxon>
        <taxon>Halobacteria</taxon>
        <taxon>Halobacteriales</taxon>
        <taxon>Haloarculaceae</taxon>
        <taxon>Halorientalis</taxon>
    </lineage>
</organism>
<evidence type="ECO:0000313" key="3">
    <source>
        <dbReference type="Proteomes" id="UP000199076"/>
    </source>
</evidence>
<protein>
    <recommendedName>
        <fullName evidence="1">DUF7511 domain-containing protein</fullName>
    </recommendedName>
</protein>
<dbReference type="Proteomes" id="UP000199076">
    <property type="component" value="Unassembled WGS sequence"/>
</dbReference>
<sequence length="66" mass="7576">MSVVDRAAQTDEGQFDQLPEFELECMYDDWDEPTEVTIFSTADEDSLYTAWLTADRDHAVSLADLR</sequence>
<proteinExistence type="predicted"/>
<dbReference type="InterPro" id="IPR055933">
    <property type="entry name" value="DUF7511"/>
</dbReference>
<gene>
    <name evidence="2" type="ORF">SAMN05216218_111119</name>
</gene>
<dbReference type="AlphaFoldDB" id="A0A1G7Q1E1"/>
<evidence type="ECO:0000259" key="1">
    <source>
        <dbReference type="Pfam" id="PF24351"/>
    </source>
</evidence>
<dbReference type="RefSeq" id="WP_092693706.1">
    <property type="nucleotide sequence ID" value="NZ_FNBK01000011.1"/>
</dbReference>
<name>A0A1G7Q1E1_9EURY</name>
<feature type="domain" description="DUF7511" evidence="1">
    <location>
        <begin position="31"/>
        <end position="66"/>
    </location>
</feature>
<reference evidence="3" key="1">
    <citation type="submission" date="2016-10" db="EMBL/GenBank/DDBJ databases">
        <authorList>
            <person name="Varghese N."/>
            <person name="Submissions S."/>
        </authorList>
    </citation>
    <scope>NUCLEOTIDE SEQUENCE [LARGE SCALE GENOMIC DNA]</scope>
    <source>
        <strain evidence="3">IBRC-M 10760</strain>
    </source>
</reference>
<dbReference type="EMBL" id="FNBK01000011">
    <property type="protein sequence ID" value="SDF92305.1"/>
    <property type="molecule type" value="Genomic_DNA"/>
</dbReference>
<evidence type="ECO:0000313" key="2">
    <source>
        <dbReference type="EMBL" id="SDF92305.1"/>
    </source>
</evidence>
<dbReference type="OrthoDB" id="224774at2157"/>
<dbReference type="Pfam" id="PF24351">
    <property type="entry name" value="DUF7511"/>
    <property type="match status" value="1"/>
</dbReference>